<dbReference type="InterPro" id="IPR058240">
    <property type="entry name" value="rSAM_sf"/>
</dbReference>
<evidence type="ECO:0000256" key="2">
    <source>
        <dbReference type="ARBA" id="ARBA00022485"/>
    </source>
</evidence>
<reference evidence="9 10" key="1">
    <citation type="submission" date="2017-11" db="EMBL/GenBank/DDBJ databases">
        <title>Genome-resolved metagenomics identifies genetic mobility, metabolic interactions, and unexpected diversity in perchlorate-reducing communities.</title>
        <authorList>
            <person name="Barnum T.P."/>
            <person name="Figueroa I.A."/>
            <person name="Carlstrom C.I."/>
            <person name="Lucas L.N."/>
            <person name="Engelbrektson A.L."/>
            <person name="Coates J.D."/>
        </authorList>
    </citation>
    <scope>NUCLEOTIDE SEQUENCE [LARGE SCALE GENOMIC DNA]</scope>
    <source>
        <strain evidence="9">BM706</strain>
    </source>
</reference>
<keyword evidence="6" id="KW-0411">Iron-sulfur</keyword>
<dbReference type="InterPro" id="IPR023885">
    <property type="entry name" value="4Fe4S-binding_SPASM_dom"/>
</dbReference>
<dbReference type="InterPro" id="IPR050377">
    <property type="entry name" value="Radical_SAM_PqqE_MftC-like"/>
</dbReference>
<protein>
    <recommendedName>
        <fullName evidence="11">4Fe4S-binding SPASM domain-containing protein</fullName>
    </recommendedName>
</protein>
<dbReference type="Proteomes" id="UP000234857">
    <property type="component" value="Unassembled WGS sequence"/>
</dbReference>
<keyword evidence="5" id="KW-0408">Iron</keyword>
<feature type="domain" description="4Fe4S-binding SPASM" evidence="8">
    <location>
        <begin position="293"/>
        <end position="359"/>
    </location>
</feature>
<dbReference type="GO" id="GO:0003824">
    <property type="term" value="F:catalytic activity"/>
    <property type="evidence" value="ECO:0007669"/>
    <property type="project" value="InterPro"/>
</dbReference>
<dbReference type="GO" id="GO:0046872">
    <property type="term" value="F:metal ion binding"/>
    <property type="evidence" value="ECO:0007669"/>
    <property type="project" value="UniProtKB-KW"/>
</dbReference>
<evidence type="ECO:0000256" key="5">
    <source>
        <dbReference type="ARBA" id="ARBA00023004"/>
    </source>
</evidence>
<dbReference type="CDD" id="cd01335">
    <property type="entry name" value="Radical_SAM"/>
    <property type="match status" value="1"/>
</dbReference>
<evidence type="ECO:0000256" key="1">
    <source>
        <dbReference type="ARBA" id="ARBA00001966"/>
    </source>
</evidence>
<evidence type="ECO:0000259" key="7">
    <source>
        <dbReference type="Pfam" id="PF04055"/>
    </source>
</evidence>
<keyword evidence="4" id="KW-0479">Metal-binding</keyword>
<name>A0A2N5Z9T2_MUIH1</name>
<organism evidence="9 10">
    <name type="scientific">Muiribacterium halophilum</name>
    <dbReference type="NCBI Taxonomy" id="2053465"/>
    <lineage>
        <taxon>Bacteria</taxon>
        <taxon>Candidatus Muiribacteriota</taxon>
        <taxon>Candidatus Muiribacteriia</taxon>
        <taxon>Candidatus Muiribacteriales</taxon>
        <taxon>Candidatus Muiribacteriaceae</taxon>
        <taxon>Candidatus Muiribacterium</taxon>
    </lineage>
</organism>
<evidence type="ECO:0008006" key="11">
    <source>
        <dbReference type="Google" id="ProtNLM"/>
    </source>
</evidence>
<dbReference type="SUPFAM" id="SSF102114">
    <property type="entry name" value="Radical SAM enzymes"/>
    <property type="match status" value="1"/>
</dbReference>
<sequence length="387" mass="45273">MSDEFILKKQGGPIPVLILDLISYCNYSCIMCPQSKINENETFRGVMDFKLYKSIIDELCTPPQKARVIIPFWNGEPTLYPKFKEALEYAAKKKKEFPQAWEVWSLHTNFSLIDEDLARTIIRSELFGPITVSLDAIKTDSYSKIRVGGKRDEVYENIKRFIKIRQELGKEFPSLTIQFIVQDQNIDEVEEFVAFWKDEFSKYGIEPKMIKDEAEGMEKDTIYIRRLIANTGKEQPMYDDLHKKALIKVGLINEMTDEQIVKHAEYIEEEENVNTDLKQDNTNKPEKKRREPCVGLWQHFGIRFDGETSACCIDFRCEQSLGNIKDKGFFAIWNSKKLMDYRFYHLKGDFKNIKICSTCRNQPFGALNYELLDLWLESVGKKDDFDI</sequence>
<accession>A0A2N5Z9T2</accession>
<evidence type="ECO:0000256" key="3">
    <source>
        <dbReference type="ARBA" id="ARBA00022691"/>
    </source>
</evidence>
<dbReference type="SFLD" id="SFLDS00029">
    <property type="entry name" value="Radical_SAM"/>
    <property type="match status" value="1"/>
</dbReference>
<keyword evidence="3" id="KW-0949">S-adenosyl-L-methionine</keyword>
<gene>
    <name evidence="9" type="ORF">C0601_13065</name>
</gene>
<dbReference type="SFLD" id="SFLDG01067">
    <property type="entry name" value="SPASM/twitch_domain_containing"/>
    <property type="match status" value="1"/>
</dbReference>
<dbReference type="SFLD" id="SFLDG01387">
    <property type="entry name" value="BtrN-like_SPASM_domain_contain"/>
    <property type="match status" value="1"/>
</dbReference>
<proteinExistence type="predicted"/>
<evidence type="ECO:0000259" key="8">
    <source>
        <dbReference type="Pfam" id="PF13186"/>
    </source>
</evidence>
<dbReference type="InterPro" id="IPR013785">
    <property type="entry name" value="Aldolase_TIM"/>
</dbReference>
<evidence type="ECO:0000256" key="6">
    <source>
        <dbReference type="ARBA" id="ARBA00023014"/>
    </source>
</evidence>
<evidence type="ECO:0000313" key="10">
    <source>
        <dbReference type="Proteomes" id="UP000234857"/>
    </source>
</evidence>
<evidence type="ECO:0000256" key="4">
    <source>
        <dbReference type="ARBA" id="ARBA00022723"/>
    </source>
</evidence>
<evidence type="ECO:0000313" key="9">
    <source>
        <dbReference type="EMBL" id="PLX15379.1"/>
    </source>
</evidence>
<dbReference type="AlphaFoldDB" id="A0A2N5Z9T2"/>
<dbReference type="InterPro" id="IPR007197">
    <property type="entry name" value="rSAM"/>
</dbReference>
<dbReference type="PANTHER" id="PTHR11228:SF7">
    <property type="entry name" value="PQQA PEPTIDE CYCLASE"/>
    <property type="match status" value="1"/>
</dbReference>
<dbReference type="EMBL" id="PKTG01000140">
    <property type="protein sequence ID" value="PLX15379.1"/>
    <property type="molecule type" value="Genomic_DNA"/>
</dbReference>
<dbReference type="Gene3D" id="3.20.20.70">
    <property type="entry name" value="Aldolase class I"/>
    <property type="match status" value="1"/>
</dbReference>
<dbReference type="Pfam" id="PF04055">
    <property type="entry name" value="Radical_SAM"/>
    <property type="match status" value="1"/>
</dbReference>
<dbReference type="CDD" id="cd21109">
    <property type="entry name" value="SPASM"/>
    <property type="match status" value="1"/>
</dbReference>
<dbReference type="InterPro" id="IPR034391">
    <property type="entry name" value="AdoMet-like_SPASM_containing"/>
</dbReference>
<dbReference type="PANTHER" id="PTHR11228">
    <property type="entry name" value="RADICAL SAM DOMAIN PROTEIN"/>
    <property type="match status" value="1"/>
</dbReference>
<comment type="cofactor">
    <cofactor evidence="1">
        <name>[4Fe-4S] cluster</name>
        <dbReference type="ChEBI" id="CHEBI:49883"/>
    </cofactor>
</comment>
<comment type="caution">
    <text evidence="9">The sequence shown here is derived from an EMBL/GenBank/DDBJ whole genome shotgun (WGS) entry which is preliminary data.</text>
</comment>
<keyword evidence="2" id="KW-0004">4Fe-4S</keyword>
<dbReference type="GO" id="GO:0051536">
    <property type="term" value="F:iron-sulfur cluster binding"/>
    <property type="evidence" value="ECO:0007669"/>
    <property type="project" value="UniProtKB-KW"/>
</dbReference>
<dbReference type="Pfam" id="PF13186">
    <property type="entry name" value="SPASM"/>
    <property type="match status" value="1"/>
</dbReference>
<feature type="domain" description="Radical SAM core" evidence="7">
    <location>
        <begin position="23"/>
        <end position="194"/>
    </location>
</feature>